<evidence type="ECO:0000256" key="9">
    <source>
        <dbReference type="RuleBase" id="RU351113"/>
    </source>
</evidence>
<evidence type="ECO:0000256" key="8">
    <source>
        <dbReference type="ARBA" id="ARBA00023224"/>
    </source>
</evidence>
<dbReference type="EMBL" id="JH668361">
    <property type="protein sequence ID" value="KAG6448734.1"/>
    <property type="molecule type" value="Genomic_DNA"/>
</dbReference>
<dbReference type="GO" id="GO:0005886">
    <property type="term" value="C:plasma membrane"/>
    <property type="evidence" value="ECO:0007669"/>
    <property type="project" value="UniProtKB-SubCell"/>
</dbReference>
<comment type="caution">
    <text evidence="9">Lacks conserved residue(s) required for the propagation of feature annotation.</text>
</comment>
<evidence type="ECO:0000256" key="7">
    <source>
        <dbReference type="ARBA" id="ARBA00023170"/>
    </source>
</evidence>
<organism evidence="10 11">
    <name type="scientific">Manduca sexta</name>
    <name type="common">Tobacco hawkmoth</name>
    <name type="synonym">Tobacco hornworm</name>
    <dbReference type="NCBI Taxonomy" id="7130"/>
    <lineage>
        <taxon>Eukaryota</taxon>
        <taxon>Metazoa</taxon>
        <taxon>Ecdysozoa</taxon>
        <taxon>Arthropoda</taxon>
        <taxon>Hexapoda</taxon>
        <taxon>Insecta</taxon>
        <taxon>Pterygota</taxon>
        <taxon>Neoptera</taxon>
        <taxon>Endopterygota</taxon>
        <taxon>Lepidoptera</taxon>
        <taxon>Glossata</taxon>
        <taxon>Ditrysia</taxon>
        <taxon>Bombycoidea</taxon>
        <taxon>Sphingidae</taxon>
        <taxon>Sphinginae</taxon>
        <taxon>Sphingini</taxon>
        <taxon>Manduca</taxon>
    </lineage>
</organism>
<keyword evidence="6 9" id="KW-0472">Membrane</keyword>
<protein>
    <recommendedName>
        <fullName evidence="9">Odorant receptor</fullName>
    </recommendedName>
</protein>
<evidence type="ECO:0000256" key="2">
    <source>
        <dbReference type="ARBA" id="ARBA00022606"/>
    </source>
</evidence>
<keyword evidence="5 9" id="KW-1133">Transmembrane helix</keyword>
<dbReference type="GO" id="GO:0004984">
    <property type="term" value="F:olfactory receptor activity"/>
    <property type="evidence" value="ECO:0007669"/>
    <property type="project" value="InterPro"/>
</dbReference>
<sequence>MDQKRLFENCLNRVYFFLKLIGVGIDKDDRQRTFFQRLCGRRIYFLHFIQLNLNLSGEVAWLINSLIFGAGTLEQYTHLLPGLTLGILGDLKTFFMIRYAHHVLDLIESFKSQYTNMIVSNETQSEILNKKLSFLEVTTRVIAFPYVFGVSMFAVGPVIVMISIYYTTGKVELILPFIVLYPFDSFKLPIYPIIYVAQIWSALVAVNFVYGPDCFYYTACMFIHIQFDHLQHDVEQFIEKYRNGRTSHHQSHYSEFVELLNRHRELIRCVDLLEIIYSKSTLFNFVSSSLIICVTGFNIMVIKDLPLAMAFTFFFVVGIFQICIFCYYGEILIQSSSKVADAIYNSKWYECSVADMKDYLFILTRAQKPCKLTAYGFYVISLNSFAKILSKSWSYFALLLTLYKEPQTPRQ</sequence>
<keyword evidence="3 9" id="KW-0812">Transmembrane</keyword>
<dbReference type="GO" id="GO:0005549">
    <property type="term" value="F:odorant binding"/>
    <property type="evidence" value="ECO:0007669"/>
    <property type="project" value="InterPro"/>
</dbReference>
<keyword evidence="2 9" id="KW-0716">Sensory transduction</keyword>
<proteinExistence type="inferred from homology"/>
<evidence type="ECO:0000256" key="4">
    <source>
        <dbReference type="ARBA" id="ARBA00022725"/>
    </source>
</evidence>
<keyword evidence="7 9" id="KW-0675">Receptor</keyword>
<dbReference type="AlphaFoldDB" id="A0A921Z1V0"/>
<comment type="subcellular location">
    <subcellularLocation>
        <location evidence="9">Cell membrane</location>
        <topology evidence="9">Multi-pass membrane protein</topology>
    </subcellularLocation>
    <subcellularLocation>
        <location evidence="1">Membrane</location>
        <topology evidence="1">Multi-pass membrane protein</topology>
    </subcellularLocation>
</comment>
<keyword evidence="4 9" id="KW-0552">Olfaction</keyword>
<dbReference type="Proteomes" id="UP000791440">
    <property type="component" value="Unassembled WGS sequence"/>
</dbReference>
<feature type="transmembrane region" description="Helical" evidence="9">
    <location>
        <begin position="282"/>
        <end position="302"/>
    </location>
</feature>
<gene>
    <name evidence="10" type="ORF">O3G_MSEX005686</name>
</gene>
<dbReference type="PANTHER" id="PTHR21137">
    <property type="entry name" value="ODORANT RECEPTOR"/>
    <property type="match status" value="1"/>
</dbReference>
<feature type="transmembrane region" description="Helical" evidence="9">
    <location>
        <begin position="141"/>
        <end position="168"/>
    </location>
</feature>
<name>A0A921Z1V0_MANSE</name>
<dbReference type="GO" id="GO:0007165">
    <property type="term" value="P:signal transduction"/>
    <property type="evidence" value="ECO:0007669"/>
    <property type="project" value="UniProtKB-KW"/>
</dbReference>
<keyword evidence="8 9" id="KW-0807">Transducer</keyword>
<feature type="transmembrane region" description="Helical" evidence="9">
    <location>
        <begin position="308"/>
        <end position="328"/>
    </location>
</feature>
<reference evidence="10" key="1">
    <citation type="journal article" date="2016" name="Insect Biochem. Mol. Biol.">
        <title>Multifaceted biological insights from a draft genome sequence of the tobacco hornworm moth, Manduca sexta.</title>
        <authorList>
            <person name="Kanost M.R."/>
            <person name="Arrese E.L."/>
            <person name="Cao X."/>
            <person name="Chen Y.R."/>
            <person name="Chellapilla S."/>
            <person name="Goldsmith M.R."/>
            <person name="Grosse-Wilde E."/>
            <person name="Heckel D.G."/>
            <person name="Herndon N."/>
            <person name="Jiang H."/>
            <person name="Papanicolaou A."/>
            <person name="Qu J."/>
            <person name="Soulages J.L."/>
            <person name="Vogel H."/>
            <person name="Walters J."/>
            <person name="Waterhouse R.M."/>
            <person name="Ahn S.J."/>
            <person name="Almeida F.C."/>
            <person name="An C."/>
            <person name="Aqrawi P."/>
            <person name="Bretschneider A."/>
            <person name="Bryant W.B."/>
            <person name="Bucks S."/>
            <person name="Chao H."/>
            <person name="Chevignon G."/>
            <person name="Christen J.M."/>
            <person name="Clarke D.F."/>
            <person name="Dittmer N.T."/>
            <person name="Ferguson L.C.F."/>
            <person name="Garavelou S."/>
            <person name="Gordon K.H.J."/>
            <person name="Gunaratna R.T."/>
            <person name="Han Y."/>
            <person name="Hauser F."/>
            <person name="He Y."/>
            <person name="Heidel-Fischer H."/>
            <person name="Hirsh A."/>
            <person name="Hu Y."/>
            <person name="Jiang H."/>
            <person name="Kalra D."/>
            <person name="Klinner C."/>
            <person name="Konig C."/>
            <person name="Kovar C."/>
            <person name="Kroll A.R."/>
            <person name="Kuwar S.S."/>
            <person name="Lee S.L."/>
            <person name="Lehman R."/>
            <person name="Li K."/>
            <person name="Li Z."/>
            <person name="Liang H."/>
            <person name="Lovelace S."/>
            <person name="Lu Z."/>
            <person name="Mansfield J.H."/>
            <person name="McCulloch K.J."/>
            <person name="Mathew T."/>
            <person name="Morton B."/>
            <person name="Muzny D.M."/>
            <person name="Neunemann D."/>
            <person name="Ongeri F."/>
            <person name="Pauchet Y."/>
            <person name="Pu L.L."/>
            <person name="Pyrousis I."/>
            <person name="Rao X.J."/>
            <person name="Redding A."/>
            <person name="Roesel C."/>
            <person name="Sanchez-Gracia A."/>
            <person name="Schaack S."/>
            <person name="Shukla A."/>
            <person name="Tetreau G."/>
            <person name="Wang Y."/>
            <person name="Xiong G.H."/>
            <person name="Traut W."/>
            <person name="Walsh T.K."/>
            <person name="Worley K.C."/>
            <person name="Wu D."/>
            <person name="Wu W."/>
            <person name="Wu Y.Q."/>
            <person name="Zhang X."/>
            <person name="Zou Z."/>
            <person name="Zucker H."/>
            <person name="Briscoe A.D."/>
            <person name="Burmester T."/>
            <person name="Clem R.J."/>
            <person name="Feyereisen R."/>
            <person name="Grimmelikhuijzen C.J.P."/>
            <person name="Hamodrakas S.J."/>
            <person name="Hansson B.S."/>
            <person name="Huguet E."/>
            <person name="Jermiin L.S."/>
            <person name="Lan Q."/>
            <person name="Lehman H.K."/>
            <person name="Lorenzen M."/>
            <person name="Merzendorfer H."/>
            <person name="Michalopoulos I."/>
            <person name="Morton D.B."/>
            <person name="Muthukrishnan S."/>
            <person name="Oakeshott J.G."/>
            <person name="Palmer W."/>
            <person name="Park Y."/>
            <person name="Passarelli A.L."/>
            <person name="Rozas J."/>
            <person name="Schwartz L.M."/>
            <person name="Smith W."/>
            <person name="Southgate A."/>
            <person name="Vilcinskas A."/>
            <person name="Vogt R."/>
            <person name="Wang P."/>
            <person name="Werren J."/>
            <person name="Yu X.Q."/>
            <person name="Zhou J.J."/>
            <person name="Brown S.J."/>
            <person name="Scherer S.E."/>
            <person name="Richards S."/>
            <person name="Blissard G.W."/>
        </authorList>
    </citation>
    <scope>NUCLEOTIDE SEQUENCE</scope>
</reference>
<dbReference type="InterPro" id="IPR004117">
    <property type="entry name" value="7tm6_olfct_rcpt"/>
</dbReference>
<evidence type="ECO:0000256" key="6">
    <source>
        <dbReference type="ARBA" id="ARBA00023136"/>
    </source>
</evidence>
<evidence type="ECO:0000313" key="10">
    <source>
        <dbReference type="EMBL" id="KAG6448734.1"/>
    </source>
</evidence>
<feature type="transmembrane region" description="Helical" evidence="9">
    <location>
        <begin position="188"/>
        <end position="210"/>
    </location>
</feature>
<comment type="caution">
    <text evidence="10">The sequence shown here is derived from an EMBL/GenBank/DDBJ whole genome shotgun (WGS) entry which is preliminary data.</text>
</comment>
<evidence type="ECO:0000313" key="11">
    <source>
        <dbReference type="Proteomes" id="UP000791440"/>
    </source>
</evidence>
<dbReference type="PANTHER" id="PTHR21137:SF44">
    <property type="entry name" value="ODORANT RECEPTOR 13A-RELATED"/>
    <property type="match status" value="1"/>
</dbReference>
<evidence type="ECO:0000256" key="1">
    <source>
        <dbReference type="ARBA" id="ARBA00004141"/>
    </source>
</evidence>
<keyword evidence="11" id="KW-1185">Reference proteome</keyword>
<comment type="similarity">
    <text evidence="9">Belongs to the insect chemoreceptor superfamily. Heteromeric odorant receptor channel (TC 1.A.69) family.</text>
</comment>
<evidence type="ECO:0000256" key="3">
    <source>
        <dbReference type="ARBA" id="ARBA00022692"/>
    </source>
</evidence>
<evidence type="ECO:0000256" key="5">
    <source>
        <dbReference type="ARBA" id="ARBA00022989"/>
    </source>
</evidence>
<reference evidence="10" key="2">
    <citation type="submission" date="2020-12" db="EMBL/GenBank/DDBJ databases">
        <authorList>
            <person name="Kanost M."/>
        </authorList>
    </citation>
    <scope>NUCLEOTIDE SEQUENCE</scope>
</reference>
<accession>A0A921Z1V0</accession>
<dbReference type="Pfam" id="PF02949">
    <property type="entry name" value="7tm_6"/>
    <property type="match status" value="1"/>
</dbReference>